<feature type="domain" description="DUF4110" evidence="2">
    <location>
        <begin position="557"/>
        <end position="641"/>
    </location>
</feature>
<dbReference type="AlphaFoldDB" id="A0AAX4HFS2"/>
<dbReference type="InterPro" id="IPR025183">
    <property type="entry name" value="DUF4110"/>
</dbReference>
<dbReference type="Gene3D" id="2.120.10.80">
    <property type="entry name" value="Kelch-type beta propeller"/>
    <property type="match status" value="2"/>
</dbReference>
<evidence type="ECO:0000313" key="3">
    <source>
        <dbReference type="EMBL" id="WPK27256.1"/>
    </source>
</evidence>
<name>A0AAX4HFS2_9ASCO</name>
<gene>
    <name evidence="3" type="ORF">PUMCH_004634</name>
</gene>
<organism evidence="3 4">
    <name type="scientific">Australozyma saopauloensis</name>
    <dbReference type="NCBI Taxonomy" id="291208"/>
    <lineage>
        <taxon>Eukaryota</taxon>
        <taxon>Fungi</taxon>
        <taxon>Dikarya</taxon>
        <taxon>Ascomycota</taxon>
        <taxon>Saccharomycotina</taxon>
        <taxon>Pichiomycetes</taxon>
        <taxon>Metschnikowiaceae</taxon>
        <taxon>Australozyma</taxon>
    </lineage>
</organism>
<dbReference type="Proteomes" id="UP001338582">
    <property type="component" value="Chromosome 6"/>
</dbReference>
<keyword evidence="4" id="KW-1185">Reference proteome</keyword>
<feature type="compositionally biased region" description="Acidic residues" evidence="1">
    <location>
        <begin position="508"/>
        <end position="555"/>
    </location>
</feature>
<feature type="compositionally biased region" description="Basic and acidic residues" evidence="1">
    <location>
        <begin position="21"/>
        <end position="54"/>
    </location>
</feature>
<dbReference type="KEGG" id="asau:88175694"/>
<dbReference type="GeneID" id="88175694"/>
<protein>
    <recommendedName>
        <fullName evidence="2">DUF4110 domain-containing protein</fullName>
    </recommendedName>
</protein>
<dbReference type="Pfam" id="PF13422">
    <property type="entry name" value="DUF4110"/>
    <property type="match status" value="1"/>
</dbReference>
<dbReference type="InterPro" id="IPR052588">
    <property type="entry name" value="Kelch_domain_protein"/>
</dbReference>
<dbReference type="Pfam" id="PF24681">
    <property type="entry name" value="Kelch_KLHDC2_KLHL20_DRC7"/>
    <property type="match status" value="1"/>
</dbReference>
<dbReference type="RefSeq" id="XP_062879634.1">
    <property type="nucleotide sequence ID" value="XM_063023564.1"/>
</dbReference>
<feature type="region of interest" description="Disordered" evidence="1">
    <location>
        <begin position="1"/>
        <end position="59"/>
    </location>
</feature>
<feature type="region of interest" description="Disordered" evidence="1">
    <location>
        <begin position="503"/>
        <end position="566"/>
    </location>
</feature>
<dbReference type="PANTHER" id="PTHR46063:SF1">
    <property type="entry name" value="KELCH DOMAIN-CONTAINING PROTEIN 4"/>
    <property type="match status" value="1"/>
</dbReference>
<dbReference type="InterPro" id="IPR015915">
    <property type="entry name" value="Kelch-typ_b-propeller"/>
</dbReference>
<accession>A0AAX4HFS2</accession>
<reference evidence="3 4" key="1">
    <citation type="submission" date="2023-10" db="EMBL/GenBank/DDBJ databases">
        <title>Draft Genome Sequence of Candida saopaulonensis from a very Premature Infant with Sepsis.</title>
        <authorList>
            <person name="Ning Y."/>
            <person name="Dai R."/>
            <person name="Xiao M."/>
            <person name="Xu Y."/>
            <person name="Yan Q."/>
            <person name="Zhang L."/>
        </authorList>
    </citation>
    <scope>NUCLEOTIDE SEQUENCE [LARGE SCALE GENOMIC DNA]</scope>
    <source>
        <strain evidence="3 4">19XY460</strain>
    </source>
</reference>
<evidence type="ECO:0000259" key="2">
    <source>
        <dbReference type="Pfam" id="PF13422"/>
    </source>
</evidence>
<dbReference type="PANTHER" id="PTHR46063">
    <property type="entry name" value="KELCH DOMAIN-CONTAINING PROTEIN"/>
    <property type="match status" value="1"/>
</dbReference>
<feature type="compositionally biased region" description="Polar residues" evidence="1">
    <location>
        <begin position="1"/>
        <end position="11"/>
    </location>
</feature>
<sequence length="645" mass="74235">MSISSPSQCSSLHPMAKKDKKLKEAKKARTAEKQKKNASKSEEKNKKMAKKRGDEEEDEDIDAILEQFAKEQEELTAVNIEVCERPSKRLNPSMAASPLQGKRELILFGGEVSDGSVSKFYNHLYTYTIENNIWRKYTSKNAPLPRSSHAMCAHPSGVVLMFGGEFSSPKQSTFYHYGDTWVLDAETKEWEKVETKRGPSARSGHRLCAWKNYIILHGGFRDTGAQTTYLQDMWLFDITTYKWTQVEFPPAHTIPDARSGHSLIPHAEGAVLYGGYCKTKLKKGLQKGKVLTDSWLIKMKADPKAIRFERRRKQGFQPSPRVGCSMVSHKNRGIMFGGVYDVEESTDNLDSQFYNSIQSYQTEANRWYALNLKPRKKNKAKQEPKERSRDNELEDILNSILAKAKLNDEDENDKDELSQIEILRQLEEREEMENEKIEFPVVNQLPHPRFNATTCVVEDTLYIYGGIFERGEQEFNLDSLYAIDLNKLDGVKVLWEDLSELDKSAVNSDDEDDDDDDDEDDDDDDDDEGDEGDDDEEEEEEEEEEDQDSEQEDAIPDPRPWLPEPKPFENLRAFYIRTGPQFLEWSISSNRDARGKYLKKAAFDLCEDRFWERREQVRAAEDQLESLGGVGEVIEKDLTKTSKRR</sequence>
<dbReference type="SUPFAM" id="SSF117281">
    <property type="entry name" value="Kelch motif"/>
    <property type="match status" value="1"/>
</dbReference>
<evidence type="ECO:0000256" key="1">
    <source>
        <dbReference type="SAM" id="MobiDB-lite"/>
    </source>
</evidence>
<dbReference type="EMBL" id="CP138899">
    <property type="protein sequence ID" value="WPK27256.1"/>
    <property type="molecule type" value="Genomic_DNA"/>
</dbReference>
<proteinExistence type="predicted"/>
<evidence type="ECO:0000313" key="4">
    <source>
        <dbReference type="Proteomes" id="UP001338582"/>
    </source>
</evidence>